<feature type="compositionally biased region" description="Low complexity" evidence="1">
    <location>
        <begin position="103"/>
        <end position="113"/>
    </location>
</feature>
<sequence length="307" mass="35699">MWHSAPPSPSGRNIMRNSDRGVDAIYTCLRSDPPPQCNSSNALVLHLAQTRVSSDNVEFSSSFFFSFARITVSDILINPARTPLKKNAEGEKTREKEREKTSEQPSSLSSLELQRGRTRRRATKAQQVTIITVTITVTPSEEGNPRYPFRISPSSPRIPCYFTYRRIRSIKNNFFNRTYNEILYFTVSRFRLDLELAISRIRRATEIRDLNVRSPRLINTASHIFSLLQIRGFAKRFLRFCNLHSLPCDCLYVRIFRMIHISAMGIRVLHIKSFIPCGRRIPPNLHPVRRSFREFRKVFGRNFLTLF</sequence>
<dbReference type="AlphaFoldDB" id="A0AAW2FIH7"/>
<dbReference type="Proteomes" id="UP001430953">
    <property type="component" value="Unassembled WGS sequence"/>
</dbReference>
<keyword evidence="3" id="KW-1185">Reference proteome</keyword>
<organism evidence="2 3">
    <name type="scientific">Cardiocondyla obscurior</name>
    <dbReference type="NCBI Taxonomy" id="286306"/>
    <lineage>
        <taxon>Eukaryota</taxon>
        <taxon>Metazoa</taxon>
        <taxon>Ecdysozoa</taxon>
        <taxon>Arthropoda</taxon>
        <taxon>Hexapoda</taxon>
        <taxon>Insecta</taxon>
        <taxon>Pterygota</taxon>
        <taxon>Neoptera</taxon>
        <taxon>Endopterygota</taxon>
        <taxon>Hymenoptera</taxon>
        <taxon>Apocrita</taxon>
        <taxon>Aculeata</taxon>
        <taxon>Formicoidea</taxon>
        <taxon>Formicidae</taxon>
        <taxon>Myrmicinae</taxon>
        <taxon>Cardiocondyla</taxon>
    </lineage>
</organism>
<feature type="region of interest" description="Disordered" evidence="1">
    <location>
        <begin position="84"/>
        <end position="124"/>
    </location>
</feature>
<evidence type="ECO:0000313" key="3">
    <source>
        <dbReference type="Proteomes" id="UP001430953"/>
    </source>
</evidence>
<protein>
    <submittedName>
        <fullName evidence="2">Uncharacterized protein</fullName>
    </submittedName>
</protein>
<name>A0AAW2FIH7_9HYME</name>
<reference evidence="2 3" key="1">
    <citation type="submission" date="2023-03" db="EMBL/GenBank/DDBJ databases">
        <title>High recombination rates correlate with genetic variation in Cardiocondyla obscurior ants.</title>
        <authorList>
            <person name="Errbii M."/>
        </authorList>
    </citation>
    <scope>NUCLEOTIDE SEQUENCE [LARGE SCALE GENOMIC DNA]</scope>
    <source>
        <strain evidence="2">Alpha-2009</strain>
        <tissue evidence="2">Whole body</tissue>
    </source>
</reference>
<dbReference type="EMBL" id="JADYXP020000010">
    <property type="protein sequence ID" value="KAL0115040.1"/>
    <property type="molecule type" value="Genomic_DNA"/>
</dbReference>
<proteinExistence type="predicted"/>
<gene>
    <name evidence="2" type="ORF">PUN28_010540</name>
</gene>
<feature type="compositionally biased region" description="Basic and acidic residues" evidence="1">
    <location>
        <begin position="86"/>
        <end position="102"/>
    </location>
</feature>
<evidence type="ECO:0000256" key="1">
    <source>
        <dbReference type="SAM" id="MobiDB-lite"/>
    </source>
</evidence>
<evidence type="ECO:0000313" key="2">
    <source>
        <dbReference type="EMBL" id="KAL0115040.1"/>
    </source>
</evidence>
<comment type="caution">
    <text evidence="2">The sequence shown here is derived from an EMBL/GenBank/DDBJ whole genome shotgun (WGS) entry which is preliminary data.</text>
</comment>
<accession>A0AAW2FIH7</accession>